<dbReference type="Proteomes" id="UP000027920">
    <property type="component" value="Unassembled WGS sequence"/>
</dbReference>
<feature type="region of interest" description="Disordered" evidence="7">
    <location>
        <begin position="631"/>
        <end position="805"/>
    </location>
</feature>
<accession>A0A072P735</accession>
<feature type="compositionally biased region" description="Low complexity" evidence="7">
    <location>
        <begin position="777"/>
        <end position="791"/>
    </location>
</feature>
<dbReference type="CDD" id="cd12148">
    <property type="entry name" value="fungal_TF_MHR"/>
    <property type="match status" value="1"/>
</dbReference>
<evidence type="ECO:0000256" key="4">
    <source>
        <dbReference type="ARBA" id="ARBA00023125"/>
    </source>
</evidence>
<keyword evidence="4" id="KW-0238">DNA-binding</keyword>
<dbReference type="PANTHER" id="PTHR47338">
    <property type="entry name" value="ZN(II)2CYS6 TRANSCRIPTION FACTOR (EUROFUNG)-RELATED"/>
    <property type="match status" value="1"/>
</dbReference>
<comment type="subcellular location">
    <subcellularLocation>
        <location evidence="1">Nucleus</location>
    </subcellularLocation>
</comment>
<dbReference type="GeneID" id="25282418"/>
<evidence type="ECO:0000313" key="10">
    <source>
        <dbReference type="Proteomes" id="UP000027920"/>
    </source>
</evidence>
<dbReference type="InterPro" id="IPR001138">
    <property type="entry name" value="Zn2Cys6_DnaBD"/>
</dbReference>
<comment type="caution">
    <text evidence="9">The sequence shown here is derived from an EMBL/GenBank/DDBJ whole genome shotgun (WGS) entry which is preliminary data.</text>
</comment>
<dbReference type="Gene3D" id="4.10.240.10">
    <property type="entry name" value="Zn(2)-C6 fungal-type DNA-binding domain"/>
    <property type="match status" value="1"/>
</dbReference>
<dbReference type="GO" id="GO:0003677">
    <property type="term" value="F:DNA binding"/>
    <property type="evidence" value="ECO:0007669"/>
    <property type="project" value="UniProtKB-KW"/>
</dbReference>
<evidence type="ECO:0000256" key="6">
    <source>
        <dbReference type="ARBA" id="ARBA00023242"/>
    </source>
</evidence>
<feature type="compositionally biased region" description="Polar residues" evidence="7">
    <location>
        <begin position="649"/>
        <end position="673"/>
    </location>
</feature>
<protein>
    <recommendedName>
        <fullName evidence="8">Zn(2)-C6 fungal-type domain-containing protein</fullName>
    </recommendedName>
</protein>
<keyword evidence="10" id="KW-1185">Reference proteome</keyword>
<keyword evidence="3" id="KW-0805">Transcription regulation</keyword>
<dbReference type="PROSITE" id="PS00463">
    <property type="entry name" value="ZN2_CY6_FUNGAL_1"/>
    <property type="match status" value="1"/>
</dbReference>
<evidence type="ECO:0000256" key="1">
    <source>
        <dbReference type="ARBA" id="ARBA00004123"/>
    </source>
</evidence>
<dbReference type="SMART" id="SM00906">
    <property type="entry name" value="Fungal_trans"/>
    <property type="match status" value="1"/>
</dbReference>
<feature type="compositionally biased region" description="Polar residues" evidence="7">
    <location>
        <begin position="1"/>
        <end position="13"/>
    </location>
</feature>
<dbReference type="InterPro" id="IPR007219">
    <property type="entry name" value="XnlR_reg_dom"/>
</dbReference>
<dbReference type="InterPro" id="IPR050815">
    <property type="entry name" value="TF_fung"/>
</dbReference>
<name>A0A072P735_9EURO</name>
<dbReference type="GO" id="GO:0000981">
    <property type="term" value="F:DNA-binding transcription factor activity, RNA polymerase II-specific"/>
    <property type="evidence" value="ECO:0007669"/>
    <property type="project" value="InterPro"/>
</dbReference>
<dbReference type="GO" id="GO:0008270">
    <property type="term" value="F:zinc ion binding"/>
    <property type="evidence" value="ECO:0007669"/>
    <property type="project" value="InterPro"/>
</dbReference>
<gene>
    <name evidence="9" type="ORF">A1O9_07504</name>
</gene>
<feature type="compositionally biased region" description="Polar residues" evidence="7">
    <location>
        <begin position="684"/>
        <end position="713"/>
    </location>
</feature>
<dbReference type="GO" id="GO:0006351">
    <property type="term" value="P:DNA-templated transcription"/>
    <property type="evidence" value="ECO:0007669"/>
    <property type="project" value="InterPro"/>
</dbReference>
<dbReference type="CDD" id="cd00067">
    <property type="entry name" value="GAL4"/>
    <property type="match status" value="1"/>
</dbReference>
<dbReference type="PROSITE" id="PS50048">
    <property type="entry name" value="ZN2_CY6_FUNGAL_2"/>
    <property type="match status" value="1"/>
</dbReference>
<evidence type="ECO:0000256" key="3">
    <source>
        <dbReference type="ARBA" id="ARBA00023015"/>
    </source>
</evidence>
<dbReference type="HOGENOM" id="CLU_011017_0_2_1"/>
<evidence type="ECO:0000256" key="2">
    <source>
        <dbReference type="ARBA" id="ARBA00022723"/>
    </source>
</evidence>
<dbReference type="AlphaFoldDB" id="A0A072P735"/>
<keyword evidence="5" id="KW-0804">Transcription</keyword>
<proteinExistence type="predicted"/>
<organism evidence="9 10">
    <name type="scientific">Exophiala aquamarina CBS 119918</name>
    <dbReference type="NCBI Taxonomy" id="1182545"/>
    <lineage>
        <taxon>Eukaryota</taxon>
        <taxon>Fungi</taxon>
        <taxon>Dikarya</taxon>
        <taxon>Ascomycota</taxon>
        <taxon>Pezizomycotina</taxon>
        <taxon>Eurotiomycetes</taxon>
        <taxon>Chaetothyriomycetidae</taxon>
        <taxon>Chaetothyriales</taxon>
        <taxon>Herpotrichiellaceae</taxon>
        <taxon>Exophiala</taxon>
    </lineage>
</organism>
<reference evidence="9 10" key="1">
    <citation type="submission" date="2013-03" db="EMBL/GenBank/DDBJ databases">
        <title>The Genome Sequence of Exophiala aquamarina CBS 119918.</title>
        <authorList>
            <consortium name="The Broad Institute Genomics Platform"/>
            <person name="Cuomo C."/>
            <person name="de Hoog S."/>
            <person name="Gorbushina A."/>
            <person name="Walker B."/>
            <person name="Young S.K."/>
            <person name="Zeng Q."/>
            <person name="Gargeya S."/>
            <person name="Fitzgerald M."/>
            <person name="Haas B."/>
            <person name="Abouelleil A."/>
            <person name="Allen A.W."/>
            <person name="Alvarado L."/>
            <person name="Arachchi H.M."/>
            <person name="Berlin A.M."/>
            <person name="Chapman S.B."/>
            <person name="Gainer-Dewar J."/>
            <person name="Goldberg J."/>
            <person name="Griggs A."/>
            <person name="Gujja S."/>
            <person name="Hansen M."/>
            <person name="Howarth C."/>
            <person name="Imamovic A."/>
            <person name="Ireland A."/>
            <person name="Larimer J."/>
            <person name="McCowan C."/>
            <person name="Murphy C."/>
            <person name="Pearson M."/>
            <person name="Poon T.W."/>
            <person name="Priest M."/>
            <person name="Roberts A."/>
            <person name="Saif S."/>
            <person name="Shea T."/>
            <person name="Sisk P."/>
            <person name="Sykes S."/>
            <person name="Wortman J."/>
            <person name="Nusbaum C."/>
            <person name="Birren B."/>
        </authorList>
    </citation>
    <scope>NUCLEOTIDE SEQUENCE [LARGE SCALE GENOMIC DNA]</scope>
    <source>
        <strain evidence="9 10">CBS 119918</strain>
    </source>
</reference>
<dbReference type="InterPro" id="IPR036864">
    <property type="entry name" value="Zn2-C6_fun-type_DNA-bd_sf"/>
</dbReference>
<dbReference type="OrthoDB" id="5600212at2759"/>
<dbReference type="EMBL" id="AMGV01000006">
    <property type="protein sequence ID" value="KEF55924.1"/>
    <property type="molecule type" value="Genomic_DNA"/>
</dbReference>
<feature type="domain" description="Zn(2)-C6 fungal-type" evidence="8">
    <location>
        <begin position="39"/>
        <end position="69"/>
    </location>
</feature>
<dbReference type="Pfam" id="PF00172">
    <property type="entry name" value="Zn_clus"/>
    <property type="match status" value="1"/>
</dbReference>
<dbReference type="VEuPathDB" id="FungiDB:A1O9_07504"/>
<evidence type="ECO:0000313" key="9">
    <source>
        <dbReference type="EMBL" id="KEF55924.1"/>
    </source>
</evidence>
<dbReference type="Pfam" id="PF04082">
    <property type="entry name" value="Fungal_trans"/>
    <property type="match status" value="1"/>
</dbReference>
<dbReference type="GO" id="GO:0005634">
    <property type="term" value="C:nucleus"/>
    <property type="evidence" value="ECO:0007669"/>
    <property type="project" value="UniProtKB-SubCell"/>
</dbReference>
<dbReference type="SMART" id="SM00066">
    <property type="entry name" value="GAL4"/>
    <property type="match status" value="1"/>
</dbReference>
<sequence>MTLNNNNDDTPGESQHDEGETSYHTGGASDAVPRPKRIACILCRKRKLRCDGNKPSCGTCSRLNHNCEYSEERKKSGPKRGYVKLLEARLKQVENLLETRDGSNDSLAQNTTARPAISNALDDSTSAMNLDNIAMAPPITDSEFAAPALDGVADFNMDTGDDFSWEMIGLGLEEALPPRDVVDELNEIYFDKIHPSMPMIHKARFLSSMDLAPHMRPAVCLRYAMWTHSCMVSSKYSAYTEHFYARARKYAQADEMRGHGEGIVSVGHAQAWTLIGTYEFKVMYFPRAWMSVGRGSRLAQMMGLHRQDRVGLDVKQTLPPPRDWTDREERRRTFWMAYCQDRYASIGTGWPMTFDEQDILTNLPASEEAFKRCQPEPTLQLSDIMSGEGAASLSSLGGVILIATIYGRNLTHLHRPADADNDHDLNGPFWKRHRALDNILLNTSLAIPPNLRLPAGLNDPNTIFLNMNIHTATICLHQAAIFKADKNRLPAQISAESKRRCIVAADQVTNIMKMISHMDMSAMNPFLAFCLYVSARVFVQYLKARREDTAVKSSLHFLLAAMQVLTAKNPLTESFLVQLDVDLEGSGLDLPISHSRWKFGHRPPGEYPPNTDAVKCSPLFEIRNSQGAVHGLAPNIQSSPQANGLGPGINSQSSNDYPSLYATTDMSHTNSSAPVVPDGFENPFFSTTRSTGSQHSPGGNSYPESSGSRPQSNHPTPSTSSLHNSSSHTSYTSPQNHSISGGSVNSSNANNTNASQARQSQDPPLGYIYPGAASWQASMSMSTASGSNSGARQQQQQPLPDHNIMQPIMHMNSTGMTPMSEMWPADAMSDNNDWMFGWPGQTPQPQ</sequence>
<feature type="region of interest" description="Disordered" evidence="7">
    <location>
        <begin position="1"/>
        <end position="30"/>
    </location>
</feature>
<dbReference type="SUPFAM" id="SSF57701">
    <property type="entry name" value="Zn2/Cys6 DNA-binding domain"/>
    <property type="match status" value="1"/>
</dbReference>
<feature type="compositionally biased region" description="Low complexity" evidence="7">
    <location>
        <begin position="714"/>
        <end position="755"/>
    </location>
</feature>
<keyword evidence="6" id="KW-0539">Nucleus</keyword>
<evidence type="ECO:0000259" key="8">
    <source>
        <dbReference type="PROSITE" id="PS50048"/>
    </source>
</evidence>
<dbReference type="STRING" id="1182545.A0A072P735"/>
<evidence type="ECO:0000256" key="5">
    <source>
        <dbReference type="ARBA" id="ARBA00023163"/>
    </source>
</evidence>
<evidence type="ECO:0000256" key="7">
    <source>
        <dbReference type="SAM" id="MobiDB-lite"/>
    </source>
</evidence>
<keyword evidence="2" id="KW-0479">Metal-binding</keyword>
<dbReference type="PANTHER" id="PTHR47338:SF10">
    <property type="entry name" value="TRANSCRIPTION FACTOR DOMAIN-CONTAINING PROTEIN-RELATED"/>
    <property type="match status" value="1"/>
</dbReference>
<dbReference type="RefSeq" id="XP_013258514.1">
    <property type="nucleotide sequence ID" value="XM_013403060.1"/>
</dbReference>